<sequence length="60" mass="6899">MSEDSTTMADLAKTLSLLHVSWRINSVLHFLFVLLQHLPVWVVARLLLLRLLLPNHLQGQ</sequence>
<feature type="transmembrane region" description="Helical" evidence="1">
    <location>
        <begin position="27"/>
        <end position="48"/>
    </location>
</feature>
<accession>A0A0E0N8K3</accession>
<keyword evidence="1" id="KW-1133">Transmembrane helix</keyword>
<evidence type="ECO:0000313" key="2">
    <source>
        <dbReference type="EnsemblPlants" id="ORUFI02G00440.1"/>
    </source>
</evidence>
<protein>
    <submittedName>
        <fullName evidence="2">Uncharacterized protein</fullName>
    </submittedName>
</protein>
<dbReference type="AlphaFoldDB" id="A0A0E0N8K3"/>
<reference evidence="3" key="1">
    <citation type="submission" date="2013-06" db="EMBL/GenBank/DDBJ databases">
        <authorList>
            <person name="Zhao Q."/>
        </authorList>
    </citation>
    <scope>NUCLEOTIDE SEQUENCE</scope>
    <source>
        <strain evidence="3">cv. W1943</strain>
    </source>
</reference>
<organism evidence="2 3">
    <name type="scientific">Oryza rufipogon</name>
    <name type="common">Brownbeard rice</name>
    <name type="synonym">Asian wild rice</name>
    <dbReference type="NCBI Taxonomy" id="4529"/>
    <lineage>
        <taxon>Eukaryota</taxon>
        <taxon>Viridiplantae</taxon>
        <taxon>Streptophyta</taxon>
        <taxon>Embryophyta</taxon>
        <taxon>Tracheophyta</taxon>
        <taxon>Spermatophyta</taxon>
        <taxon>Magnoliopsida</taxon>
        <taxon>Liliopsida</taxon>
        <taxon>Poales</taxon>
        <taxon>Poaceae</taxon>
        <taxon>BOP clade</taxon>
        <taxon>Oryzoideae</taxon>
        <taxon>Oryzeae</taxon>
        <taxon>Oryzinae</taxon>
        <taxon>Oryza</taxon>
    </lineage>
</organism>
<proteinExistence type="predicted"/>
<keyword evidence="1" id="KW-0472">Membrane</keyword>
<dbReference type="HOGENOM" id="CLU_2948804_0_0_1"/>
<evidence type="ECO:0000256" key="1">
    <source>
        <dbReference type="SAM" id="Phobius"/>
    </source>
</evidence>
<dbReference type="EnsemblPlants" id="ORUFI02G00440.1">
    <property type="protein sequence ID" value="ORUFI02G00440.1"/>
    <property type="gene ID" value="ORUFI02G00440"/>
</dbReference>
<evidence type="ECO:0000313" key="3">
    <source>
        <dbReference type="Proteomes" id="UP000008022"/>
    </source>
</evidence>
<keyword evidence="1" id="KW-0812">Transmembrane</keyword>
<name>A0A0E0N8K3_ORYRU</name>
<reference evidence="2" key="2">
    <citation type="submission" date="2015-06" db="UniProtKB">
        <authorList>
            <consortium name="EnsemblPlants"/>
        </authorList>
    </citation>
    <scope>IDENTIFICATION</scope>
</reference>
<dbReference type="Proteomes" id="UP000008022">
    <property type="component" value="Unassembled WGS sequence"/>
</dbReference>
<keyword evidence="3" id="KW-1185">Reference proteome</keyword>
<dbReference type="Gramene" id="ORUFI02G00440.1">
    <property type="protein sequence ID" value="ORUFI02G00440.1"/>
    <property type="gene ID" value="ORUFI02G00440"/>
</dbReference>